<dbReference type="Gene3D" id="3.30.2010.10">
    <property type="entry name" value="Metalloproteases ('zincins'), catalytic domain"/>
    <property type="match status" value="1"/>
</dbReference>
<dbReference type="OrthoDB" id="9000630at2"/>
<evidence type="ECO:0000313" key="3">
    <source>
        <dbReference type="Proteomes" id="UP000241771"/>
    </source>
</evidence>
<organism evidence="2 3">
    <name type="scientific">Photobacterium sanctipauli</name>
    <dbReference type="NCBI Taxonomy" id="1342794"/>
    <lineage>
        <taxon>Bacteria</taxon>
        <taxon>Pseudomonadati</taxon>
        <taxon>Pseudomonadota</taxon>
        <taxon>Gammaproteobacteria</taxon>
        <taxon>Vibrionales</taxon>
        <taxon>Vibrionaceae</taxon>
        <taxon>Photobacterium</taxon>
    </lineage>
</organism>
<dbReference type="AlphaFoldDB" id="A0A2T3NUN9"/>
<dbReference type="Proteomes" id="UP000241771">
    <property type="component" value="Unassembled WGS sequence"/>
</dbReference>
<dbReference type="EMBL" id="PYMA01000005">
    <property type="protein sequence ID" value="PSW19993.1"/>
    <property type="molecule type" value="Genomic_DNA"/>
</dbReference>
<evidence type="ECO:0000259" key="1">
    <source>
        <dbReference type="Pfam" id="PF01863"/>
    </source>
</evidence>
<comment type="caution">
    <text evidence="2">The sequence shown here is derived from an EMBL/GenBank/DDBJ whole genome shotgun (WGS) entry which is preliminary data.</text>
</comment>
<dbReference type="PANTHER" id="PTHR30399:SF1">
    <property type="entry name" value="UTP PYROPHOSPHATASE"/>
    <property type="match status" value="1"/>
</dbReference>
<feature type="domain" description="YgjP-like metallopeptidase" evidence="1">
    <location>
        <begin position="95"/>
        <end position="153"/>
    </location>
</feature>
<protein>
    <submittedName>
        <fullName evidence="2">M48 family peptidase</fullName>
    </submittedName>
</protein>
<proteinExistence type="predicted"/>
<sequence length="176" mass="20175">MPSQQLKYLQGYPATIIEQVEHLIANDKLKSYLLNKYPTAHNIQSEKALYQYVMELKNTYLKQSSPISKVAFDSKIHVVNHALGLHTFVSRAHGGKLKAKNEIRISSIFKQAPLPLLRMIAVHELAHVREKEHNKAFYKLCCHMEPNYHQLELDMRLLLTQIDKDGSIYEAAAHSG</sequence>
<reference evidence="2 3" key="1">
    <citation type="submission" date="2018-01" db="EMBL/GenBank/DDBJ databases">
        <title>Whole genome sequencing of Histamine producing bacteria.</title>
        <authorList>
            <person name="Butler K."/>
        </authorList>
    </citation>
    <scope>NUCLEOTIDE SEQUENCE [LARGE SCALE GENOMIC DNA]</scope>
    <source>
        <strain evidence="2 3">DSM 100436</strain>
    </source>
</reference>
<dbReference type="InterPro" id="IPR002725">
    <property type="entry name" value="YgjP-like_metallopeptidase"/>
</dbReference>
<name>A0A2T3NUN9_9GAMM</name>
<accession>A0A2T3NUN9</accession>
<dbReference type="Pfam" id="PF01863">
    <property type="entry name" value="YgjP-like"/>
    <property type="match status" value="1"/>
</dbReference>
<dbReference type="RefSeq" id="WP_036816766.1">
    <property type="nucleotide sequence ID" value="NZ_JGVO01000043.1"/>
</dbReference>
<dbReference type="PANTHER" id="PTHR30399">
    <property type="entry name" value="UNCHARACTERIZED PROTEIN YGJP"/>
    <property type="match status" value="1"/>
</dbReference>
<dbReference type="InterPro" id="IPR053136">
    <property type="entry name" value="UTP_pyrophosphatase-like"/>
</dbReference>
<gene>
    <name evidence="2" type="ORF">C9I98_10475</name>
</gene>
<keyword evidence="3" id="KW-1185">Reference proteome</keyword>
<evidence type="ECO:0000313" key="2">
    <source>
        <dbReference type="EMBL" id="PSW19993.1"/>
    </source>
</evidence>